<dbReference type="AlphaFoldDB" id="A0A0S1X8X4"/>
<gene>
    <name evidence="1" type="ORF">TBCH5v1_0251</name>
</gene>
<evidence type="ECO:0000313" key="2">
    <source>
        <dbReference type="Proteomes" id="UP000066042"/>
    </source>
</evidence>
<sequence>MNSEEKFKNEILPKIPLRNEPPLPNNWLQIEMLERFKVLQFAGIKEGMNILEIGCGAHAISTVPLAYMVGETGRVVAVDLSRWTYFKEIIKSAGLWRRVIPMKIDAQNLPFPFKSFDLAVLIHGIRSLRNGETIVKVISEMLRVADEIFIAESLPIARTKGQETHLEMYNLREEIFEALYGRKDDLHYFQLEKLIEFVERAGGKIKECGTFEPNLPHFLAYIPREYAEKIRDTRKREILLKKWESACEKLQKYGEEHPPVGWIKAKE</sequence>
<name>A0A0S1X8X4_THEBA</name>
<accession>A0A0S1X8X4</accession>
<dbReference type="RefSeq" id="WP_056933190.1">
    <property type="nucleotide sequence ID" value="NZ_CP013050.1"/>
</dbReference>
<dbReference type="InterPro" id="IPR029063">
    <property type="entry name" value="SAM-dependent_MTases_sf"/>
</dbReference>
<dbReference type="Proteomes" id="UP000066042">
    <property type="component" value="Chromosome"/>
</dbReference>
<dbReference type="CDD" id="cd02440">
    <property type="entry name" value="AdoMet_MTases"/>
    <property type="match status" value="1"/>
</dbReference>
<dbReference type="SUPFAM" id="SSF53335">
    <property type="entry name" value="S-adenosyl-L-methionine-dependent methyltransferases"/>
    <property type="match status" value="1"/>
</dbReference>
<organism evidence="1 2">
    <name type="scientific">Thermococcus barophilus</name>
    <dbReference type="NCBI Taxonomy" id="55802"/>
    <lineage>
        <taxon>Archaea</taxon>
        <taxon>Methanobacteriati</taxon>
        <taxon>Methanobacteriota</taxon>
        <taxon>Thermococci</taxon>
        <taxon>Thermococcales</taxon>
        <taxon>Thermococcaceae</taxon>
        <taxon>Thermococcus</taxon>
    </lineage>
</organism>
<proteinExistence type="predicted"/>
<protein>
    <submittedName>
        <fullName evidence="1">Uncharacterized protein</fullName>
    </submittedName>
</protein>
<evidence type="ECO:0000313" key="1">
    <source>
        <dbReference type="EMBL" id="ALM74229.1"/>
    </source>
</evidence>
<dbReference type="GeneID" id="26135542"/>
<reference evidence="1 2" key="1">
    <citation type="journal article" date="2016" name="Genome Announc.">
        <title>Complete genome sequence of the hyperthermophilic and piezophilic archaeon Thermococcus barophilus Ch5, capable of growth at the expense of hydrogenogenesis from carbon monoxide and formate.</title>
        <authorList>
            <person name="Oger P."/>
            <person name="Sokolova T.G."/>
            <person name="Kozhevnikova D.A."/>
            <person name="Taranov E.A."/>
            <person name="Vannier P."/>
            <person name="Lee H.S."/>
            <person name="Kwon K.K."/>
            <person name="Kang S.G."/>
            <person name="Lee J.H."/>
            <person name="Bonch-Osmolovskaya E.A."/>
            <person name="Lebedinsky A.V."/>
        </authorList>
    </citation>
    <scope>NUCLEOTIDE SEQUENCE [LARGE SCALE GENOMIC DNA]</scope>
    <source>
        <strain evidence="2">Ch5</strain>
    </source>
</reference>
<dbReference type="Gene3D" id="3.40.50.150">
    <property type="entry name" value="Vaccinia Virus protein VP39"/>
    <property type="match status" value="1"/>
</dbReference>
<dbReference type="PATRIC" id="fig|55802.8.peg.249"/>
<dbReference type="Pfam" id="PF01209">
    <property type="entry name" value="Ubie_methyltran"/>
    <property type="match status" value="1"/>
</dbReference>
<dbReference type="EMBL" id="CP013050">
    <property type="protein sequence ID" value="ALM74229.1"/>
    <property type="molecule type" value="Genomic_DNA"/>
</dbReference>